<feature type="transmembrane region" description="Helical" evidence="9">
    <location>
        <begin position="198"/>
        <end position="222"/>
    </location>
</feature>
<evidence type="ECO:0000256" key="4">
    <source>
        <dbReference type="ARBA" id="ARBA00022692"/>
    </source>
</evidence>
<evidence type="ECO:0000256" key="1">
    <source>
        <dbReference type="ARBA" id="ARBA00004167"/>
    </source>
</evidence>
<keyword evidence="5" id="KW-0732">Signal</keyword>
<reference evidence="10 11" key="1">
    <citation type="submission" date="2019-12" db="EMBL/GenBank/DDBJ databases">
        <authorList>
            <person name="Alioto T."/>
            <person name="Alioto T."/>
            <person name="Gomez Garrido J."/>
        </authorList>
    </citation>
    <scope>NUCLEOTIDE SEQUENCE [LARGE SCALE GENOMIC DNA]</scope>
</reference>
<evidence type="ECO:0000256" key="2">
    <source>
        <dbReference type="ARBA" id="ARBA00022553"/>
    </source>
</evidence>
<dbReference type="SUPFAM" id="SSF52058">
    <property type="entry name" value="L domain-like"/>
    <property type="match status" value="1"/>
</dbReference>
<dbReference type="EMBL" id="CACTIH010000061">
    <property type="protein sequence ID" value="CAA2945778.1"/>
    <property type="molecule type" value="Genomic_DNA"/>
</dbReference>
<evidence type="ECO:0000256" key="6">
    <source>
        <dbReference type="ARBA" id="ARBA00022737"/>
    </source>
</evidence>
<dbReference type="Pfam" id="PF13855">
    <property type="entry name" value="LRR_8"/>
    <property type="match status" value="1"/>
</dbReference>
<dbReference type="PANTHER" id="PTHR48010">
    <property type="entry name" value="OS05G0588300 PROTEIN"/>
    <property type="match status" value="1"/>
</dbReference>
<sequence>MRLLEAIAKIIQGCFVIQMEMWKIVLWNTSLGNIPLEYGEIVTLFLDLSRNGYTVYLSVRSNMLSGSVQERVSKCGRDVSGISLVGEIPKNLVNIAPLKILDLHHNQFSGIIPTIIGNLSNLHSLDFLENLLSNSIPLTFGNLKNLTHFNVSYNNLSGTIPSIPSIQQFGFSAFYHNQDLCGAPLENSCSGTARKPKLSVSAIVVIVAAALIVISVCVITLINMKARWSRREDETMVVESSPLASTESNVMIRKLILFSKSLLSKYKDWETGTKALLDKKCLIGGGSIGTVYRPTFNDGISIAVKKLETLGRIRNQDEFEHKI</sequence>
<dbReference type="InterPro" id="IPR001611">
    <property type="entry name" value="Leu-rich_rpt"/>
</dbReference>
<dbReference type="InterPro" id="IPR032675">
    <property type="entry name" value="LRR_dom_sf"/>
</dbReference>
<evidence type="ECO:0000256" key="9">
    <source>
        <dbReference type="SAM" id="Phobius"/>
    </source>
</evidence>
<dbReference type="FunFam" id="3.80.10.10:FF:000722">
    <property type="entry name" value="Leucine-rich repeat receptor-like protein kinase"/>
    <property type="match status" value="1"/>
</dbReference>
<dbReference type="Gramene" id="OE9A018067T1">
    <property type="protein sequence ID" value="OE9A018067C1"/>
    <property type="gene ID" value="OE9A018067"/>
</dbReference>
<evidence type="ECO:0000256" key="3">
    <source>
        <dbReference type="ARBA" id="ARBA00022614"/>
    </source>
</evidence>
<protein>
    <submittedName>
        <fullName evidence="10">Probable LRR receptor-like serine threonine-kinase At1g12460</fullName>
    </submittedName>
</protein>
<keyword evidence="4 9" id="KW-0812">Transmembrane</keyword>
<organism evidence="10 11">
    <name type="scientific">Olea europaea subsp. europaea</name>
    <dbReference type="NCBI Taxonomy" id="158383"/>
    <lineage>
        <taxon>Eukaryota</taxon>
        <taxon>Viridiplantae</taxon>
        <taxon>Streptophyta</taxon>
        <taxon>Embryophyta</taxon>
        <taxon>Tracheophyta</taxon>
        <taxon>Spermatophyta</taxon>
        <taxon>Magnoliopsida</taxon>
        <taxon>eudicotyledons</taxon>
        <taxon>Gunneridae</taxon>
        <taxon>Pentapetalae</taxon>
        <taxon>asterids</taxon>
        <taxon>lamiids</taxon>
        <taxon>Lamiales</taxon>
        <taxon>Oleaceae</taxon>
        <taxon>Oleeae</taxon>
        <taxon>Olea</taxon>
    </lineage>
</organism>
<dbReference type="Gene3D" id="3.30.200.20">
    <property type="entry name" value="Phosphorylase Kinase, domain 1"/>
    <property type="match status" value="1"/>
</dbReference>
<dbReference type="InterPro" id="IPR050994">
    <property type="entry name" value="At_inactive_RLKs"/>
</dbReference>
<name>A0A8S0PET9_OLEEU</name>
<gene>
    <name evidence="10" type="ORF">OLEA9_A018067</name>
</gene>
<keyword evidence="3" id="KW-0433">Leucine-rich repeat</keyword>
<dbReference type="OrthoDB" id="1394818at2759"/>
<evidence type="ECO:0000256" key="8">
    <source>
        <dbReference type="ARBA" id="ARBA00023136"/>
    </source>
</evidence>
<keyword evidence="2" id="KW-0597">Phosphoprotein</keyword>
<comment type="caution">
    <text evidence="10">The sequence shown here is derived from an EMBL/GenBank/DDBJ whole genome shotgun (WGS) entry which is preliminary data.</text>
</comment>
<evidence type="ECO:0000256" key="5">
    <source>
        <dbReference type="ARBA" id="ARBA00022729"/>
    </source>
</evidence>
<keyword evidence="6" id="KW-0677">Repeat</keyword>
<dbReference type="PANTHER" id="PTHR48010:SF44">
    <property type="entry name" value="F16P17.10 PROTEIN"/>
    <property type="match status" value="1"/>
</dbReference>
<keyword evidence="11" id="KW-1185">Reference proteome</keyword>
<evidence type="ECO:0000313" key="10">
    <source>
        <dbReference type="EMBL" id="CAA2945778.1"/>
    </source>
</evidence>
<keyword evidence="10" id="KW-0675">Receptor</keyword>
<dbReference type="Proteomes" id="UP000594638">
    <property type="component" value="Unassembled WGS sequence"/>
</dbReference>
<dbReference type="AlphaFoldDB" id="A0A8S0PET9"/>
<proteinExistence type="predicted"/>
<comment type="subcellular location">
    <subcellularLocation>
        <location evidence="1">Membrane</location>
        <topology evidence="1">Single-pass membrane protein</topology>
    </subcellularLocation>
</comment>
<keyword evidence="7 9" id="KW-1133">Transmembrane helix</keyword>
<evidence type="ECO:0000313" key="11">
    <source>
        <dbReference type="Proteomes" id="UP000594638"/>
    </source>
</evidence>
<evidence type="ECO:0000256" key="7">
    <source>
        <dbReference type="ARBA" id="ARBA00022989"/>
    </source>
</evidence>
<keyword evidence="8 9" id="KW-0472">Membrane</keyword>
<dbReference type="Gene3D" id="3.80.10.10">
    <property type="entry name" value="Ribonuclease Inhibitor"/>
    <property type="match status" value="1"/>
</dbReference>
<accession>A0A8S0PET9</accession>
<dbReference type="GO" id="GO:0016020">
    <property type="term" value="C:membrane"/>
    <property type="evidence" value="ECO:0007669"/>
    <property type="project" value="UniProtKB-SubCell"/>
</dbReference>